<organism evidence="1 2">
    <name type="scientific">Beta vulgaris subsp. vulgaris</name>
    <name type="common">Beet</name>
    <dbReference type="NCBI Taxonomy" id="3555"/>
    <lineage>
        <taxon>Eukaryota</taxon>
        <taxon>Viridiplantae</taxon>
        <taxon>Streptophyta</taxon>
        <taxon>Embryophyta</taxon>
        <taxon>Tracheophyta</taxon>
        <taxon>Spermatophyta</taxon>
        <taxon>Magnoliopsida</taxon>
        <taxon>eudicotyledons</taxon>
        <taxon>Gunneridae</taxon>
        <taxon>Pentapetalae</taxon>
        <taxon>Caryophyllales</taxon>
        <taxon>Chenopodiaceae</taxon>
        <taxon>Betoideae</taxon>
        <taxon>Beta</taxon>
    </lineage>
</organism>
<gene>
    <name evidence="1" type="ORF">BVRB_021930</name>
</gene>
<reference evidence="1 2" key="1">
    <citation type="journal article" date="2014" name="Nature">
        <title>The genome of the recently domesticated crop plant sugar beet (Beta vulgaris).</title>
        <authorList>
            <person name="Dohm J.C."/>
            <person name="Minoche A.E."/>
            <person name="Holtgrawe D."/>
            <person name="Capella-Gutierrez S."/>
            <person name="Zakrzewski F."/>
            <person name="Tafer H."/>
            <person name="Rupp O."/>
            <person name="Sorensen T.R."/>
            <person name="Stracke R."/>
            <person name="Reinhardt R."/>
            <person name="Goesmann A."/>
            <person name="Kraft T."/>
            <person name="Schulz B."/>
            <person name="Stadler P.F."/>
            <person name="Schmidt T."/>
            <person name="Gabaldon T."/>
            <person name="Lehrach H."/>
            <person name="Weisshaar B."/>
            <person name="Himmelbauer H."/>
        </authorList>
    </citation>
    <scope>NUCLEOTIDE SEQUENCE [LARGE SCALE GENOMIC DNA]</scope>
    <source>
        <tissue evidence="1">Taproot</tissue>
    </source>
</reference>
<proteinExistence type="predicted"/>
<evidence type="ECO:0000313" key="2">
    <source>
        <dbReference type="Proteomes" id="UP000035740"/>
    </source>
</evidence>
<evidence type="ECO:0000313" key="1">
    <source>
        <dbReference type="EMBL" id="KMS94386.1"/>
    </source>
</evidence>
<protein>
    <submittedName>
        <fullName evidence="1">Uncharacterized protein</fullName>
    </submittedName>
</protein>
<sequence>KIRAVIVALDDVSETVNGTKIASAFLELGRELRPRDIAISKAKNVDGFSIGVALPNVDGSKCRNLAKSIMESLRYRFGQLSGKGQSTMLPTLVNEVCLAHDIRSNLDRVKDCLQQFSSML</sequence>
<name>A0A0J8B082_BETVV</name>
<feature type="non-terminal residue" evidence="1">
    <location>
        <position position="1"/>
    </location>
</feature>
<dbReference type="EMBL" id="KQ093802">
    <property type="protein sequence ID" value="KMS94386.1"/>
    <property type="molecule type" value="Genomic_DNA"/>
</dbReference>
<keyword evidence="2" id="KW-1185">Reference proteome</keyword>
<dbReference type="Proteomes" id="UP000035740">
    <property type="component" value="Unassembled WGS sequence"/>
</dbReference>
<dbReference type="AlphaFoldDB" id="A0A0J8B082"/>
<dbReference type="Gramene" id="KMS94386">
    <property type="protein sequence ID" value="KMS94386"/>
    <property type="gene ID" value="BVRB_021930"/>
</dbReference>
<accession>A0A0J8B082</accession>
<feature type="non-terminal residue" evidence="1">
    <location>
        <position position="120"/>
    </location>
</feature>